<dbReference type="SUPFAM" id="SSF69047">
    <property type="entry name" value="Hypothetical protein YjbJ"/>
    <property type="match status" value="1"/>
</dbReference>
<name>A0A9N8VX19_9GLOM</name>
<accession>A0A9N8VX19</accession>
<feature type="region of interest" description="Disordered" evidence="1">
    <location>
        <begin position="52"/>
        <end position="77"/>
    </location>
</feature>
<evidence type="ECO:0000313" key="2">
    <source>
        <dbReference type="EMBL" id="CAG8469430.1"/>
    </source>
</evidence>
<dbReference type="OrthoDB" id="2410411at2759"/>
<feature type="compositionally biased region" description="Polar residues" evidence="1">
    <location>
        <begin position="10"/>
        <end position="19"/>
    </location>
</feature>
<feature type="region of interest" description="Disordered" evidence="1">
    <location>
        <begin position="1"/>
        <end position="35"/>
    </location>
</feature>
<dbReference type="Proteomes" id="UP000789831">
    <property type="component" value="Unassembled WGS sequence"/>
</dbReference>
<feature type="compositionally biased region" description="Polar residues" evidence="1">
    <location>
        <begin position="57"/>
        <end position="76"/>
    </location>
</feature>
<organism evidence="2 3">
    <name type="scientific">Ambispora gerdemannii</name>
    <dbReference type="NCBI Taxonomy" id="144530"/>
    <lineage>
        <taxon>Eukaryota</taxon>
        <taxon>Fungi</taxon>
        <taxon>Fungi incertae sedis</taxon>
        <taxon>Mucoromycota</taxon>
        <taxon>Glomeromycotina</taxon>
        <taxon>Glomeromycetes</taxon>
        <taxon>Archaeosporales</taxon>
        <taxon>Ambisporaceae</taxon>
        <taxon>Ambispora</taxon>
    </lineage>
</organism>
<protein>
    <submittedName>
        <fullName evidence="2">204_t:CDS:1</fullName>
    </submittedName>
</protein>
<reference evidence="2" key="1">
    <citation type="submission" date="2021-06" db="EMBL/GenBank/DDBJ databases">
        <authorList>
            <person name="Kallberg Y."/>
            <person name="Tangrot J."/>
            <person name="Rosling A."/>
        </authorList>
    </citation>
    <scope>NUCLEOTIDE SEQUENCE</scope>
    <source>
        <strain evidence="2">MT106</strain>
    </source>
</reference>
<comment type="caution">
    <text evidence="2">The sequence shown here is derived from an EMBL/GenBank/DDBJ whole genome shotgun (WGS) entry which is preliminary data.</text>
</comment>
<evidence type="ECO:0000256" key="1">
    <source>
        <dbReference type="SAM" id="MobiDB-lite"/>
    </source>
</evidence>
<feature type="region of interest" description="Disordered" evidence="1">
    <location>
        <begin position="108"/>
        <end position="127"/>
    </location>
</feature>
<dbReference type="InterPro" id="IPR036629">
    <property type="entry name" value="YjbJ_sf"/>
</dbReference>
<keyword evidence="3" id="KW-1185">Reference proteome</keyword>
<dbReference type="EMBL" id="CAJVPL010000229">
    <property type="protein sequence ID" value="CAG8469430.1"/>
    <property type="molecule type" value="Genomic_DNA"/>
</dbReference>
<sequence length="127" mass="13434">MSSKDKASMANETNIAGSNQKDKPVDSQPYKDQSMGHNLPVAKVITQGSTALEGVGTNPTGREVNTNPGNPTTTDKASGAIDKAIGKVKEQVGKIVGSESILENGKDQIAEGQARIHGESYERQRKL</sequence>
<gene>
    <name evidence="2" type="ORF">AGERDE_LOCUS2662</name>
</gene>
<dbReference type="AlphaFoldDB" id="A0A9N8VX19"/>
<proteinExistence type="predicted"/>
<evidence type="ECO:0000313" key="3">
    <source>
        <dbReference type="Proteomes" id="UP000789831"/>
    </source>
</evidence>